<sequence>INLKGGFRLFSAFFTIIVYNRSDYLKCGYWKWNGIAKRGTPFYNIGKDMARRLS</sequence>
<dbReference type="AlphaFoldDB" id="D3AT29"/>
<proteinExistence type="predicted"/>
<gene>
    <name evidence="1" type="ORF">CLOSTHATH_06788</name>
</gene>
<dbReference type="EMBL" id="ACIO01000852">
    <property type="protein sequence ID" value="EFC95029.1"/>
    <property type="molecule type" value="Genomic_DNA"/>
</dbReference>
<dbReference type="HOGENOM" id="CLU_3036971_0_0_9"/>
<comment type="caution">
    <text evidence="1">The sequence shown here is derived from an EMBL/GenBank/DDBJ whole genome shotgun (WGS) entry which is preliminary data.</text>
</comment>
<dbReference type="Proteomes" id="UP000004968">
    <property type="component" value="Unassembled WGS sequence"/>
</dbReference>
<protein>
    <submittedName>
        <fullName evidence="1">Uncharacterized protein</fullName>
    </submittedName>
</protein>
<organism evidence="1 2">
    <name type="scientific">Hungatella hathewayi DSM 13479</name>
    <dbReference type="NCBI Taxonomy" id="566550"/>
    <lineage>
        <taxon>Bacteria</taxon>
        <taxon>Bacillati</taxon>
        <taxon>Bacillota</taxon>
        <taxon>Clostridia</taxon>
        <taxon>Lachnospirales</taxon>
        <taxon>Lachnospiraceae</taxon>
        <taxon>Hungatella</taxon>
    </lineage>
</organism>
<accession>D3AT29</accession>
<name>D3AT29_9FIRM</name>
<feature type="non-terminal residue" evidence="1">
    <location>
        <position position="1"/>
    </location>
</feature>
<evidence type="ECO:0000313" key="1">
    <source>
        <dbReference type="EMBL" id="EFC95029.1"/>
    </source>
</evidence>
<evidence type="ECO:0000313" key="2">
    <source>
        <dbReference type="Proteomes" id="UP000004968"/>
    </source>
</evidence>
<reference evidence="1 2" key="1">
    <citation type="submission" date="2010-01" db="EMBL/GenBank/DDBJ databases">
        <authorList>
            <person name="Weinstock G."/>
            <person name="Sodergren E."/>
            <person name="Clifton S."/>
            <person name="Fulton L."/>
            <person name="Fulton B."/>
            <person name="Courtney L."/>
            <person name="Fronick C."/>
            <person name="Harrison M."/>
            <person name="Strong C."/>
            <person name="Farmer C."/>
            <person name="Delahaunty K."/>
            <person name="Markovic C."/>
            <person name="Hall O."/>
            <person name="Minx P."/>
            <person name="Tomlinson C."/>
            <person name="Mitreva M."/>
            <person name="Nelson J."/>
            <person name="Hou S."/>
            <person name="Wollam A."/>
            <person name="Pepin K.H."/>
            <person name="Johnson M."/>
            <person name="Bhonagiri V."/>
            <person name="Nash W.E."/>
            <person name="Warren W."/>
            <person name="Chinwalla A."/>
            <person name="Mardis E.R."/>
            <person name="Wilson R.K."/>
        </authorList>
    </citation>
    <scope>NUCLEOTIDE SEQUENCE [LARGE SCALE GENOMIC DNA]</scope>
    <source>
        <strain evidence="1 2">DSM 13479</strain>
    </source>
</reference>